<feature type="region of interest" description="Disordered" evidence="2">
    <location>
        <begin position="286"/>
        <end position="307"/>
    </location>
</feature>
<dbReference type="PANTHER" id="PTHR42928">
    <property type="entry name" value="TRICARBOXYLATE-BINDING PROTEIN"/>
    <property type="match status" value="1"/>
</dbReference>
<dbReference type="EMBL" id="CP036498">
    <property type="protein sequence ID" value="QUS41832.1"/>
    <property type="molecule type" value="Genomic_DNA"/>
</dbReference>
<dbReference type="SUPFAM" id="SSF53850">
    <property type="entry name" value="Periplasmic binding protein-like II"/>
    <property type="match status" value="1"/>
</dbReference>
<evidence type="ECO:0000256" key="2">
    <source>
        <dbReference type="SAM" id="MobiDB-lite"/>
    </source>
</evidence>
<gene>
    <name evidence="4" type="ORF">RPMA_25550</name>
</gene>
<accession>A0ABX8ADQ0</accession>
<dbReference type="PANTHER" id="PTHR42928:SF5">
    <property type="entry name" value="BLR1237 PROTEIN"/>
    <property type="match status" value="1"/>
</dbReference>
<comment type="similarity">
    <text evidence="1">Belongs to the UPF0065 (bug) family.</text>
</comment>
<evidence type="ECO:0000256" key="1">
    <source>
        <dbReference type="ARBA" id="ARBA00006987"/>
    </source>
</evidence>
<dbReference type="Pfam" id="PF03401">
    <property type="entry name" value="TctC"/>
    <property type="match status" value="1"/>
</dbReference>
<evidence type="ECO:0000256" key="3">
    <source>
        <dbReference type="SAM" id="SignalP"/>
    </source>
</evidence>
<keyword evidence="3" id="KW-0732">Signal</keyword>
<proteinExistence type="inferred from homology"/>
<dbReference type="PIRSF" id="PIRSF017082">
    <property type="entry name" value="YflP"/>
    <property type="match status" value="1"/>
</dbReference>
<reference evidence="4 5" key="1">
    <citation type="submission" date="2019-02" db="EMBL/GenBank/DDBJ databases">
        <title>Emended description of the genus Rhodopseudomonas and description of Rhodopseudomonas albus sp. nov., a non-phototrophic, heavy-metal-tolerant bacterium isolated from garden soil.</title>
        <authorList>
            <person name="Bao Z."/>
            <person name="Cao W.W."/>
            <person name="Sato Y."/>
            <person name="Nishizawa T."/>
            <person name="Zhao J."/>
            <person name="Guo Y."/>
            <person name="Ohta H."/>
        </authorList>
    </citation>
    <scope>NUCLEOTIDE SEQUENCE [LARGE SCALE GENOMIC DNA]</scope>
    <source>
        <strain evidence="4 5">SK50-23</strain>
    </source>
</reference>
<sequence>MYFGRIVMASSWTRGLCVAAALFAASDASAQNFPAHPITLIIPFAPGGSTSIVGRAIADKMSETLGEKVIVDNRPGAGGTVGTRAVAKSAPDGYTIGLGYTGTLAIGPTLYAKAGYDPRKDFAPIGMIGHSPNSLVVHPSFPAKTVAELIAYAKANAGKVNFGSAGAGTASHITGEYFAKVAGITLVHVPYKGTGPALVDLIGGHIPMAFAPVPATHANIVGGQLRGIAVTSLMRTSLLPDVPTVAESGLQGFDASLAYGLVAPVGTPRPIIDRLNGELRKALESDDVRKRLQQDGTDPAPGSPEDYAAFIDKDETKWAQIVKSSGAKEE</sequence>
<name>A0ABX8ADQ0_9BRAD</name>
<dbReference type="Gene3D" id="3.40.190.150">
    <property type="entry name" value="Bordetella uptake gene, domain 1"/>
    <property type="match status" value="1"/>
</dbReference>
<organism evidence="4 5">
    <name type="scientific">Tardiphaga alba</name>
    <dbReference type="NCBI Taxonomy" id="340268"/>
    <lineage>
        <taxon>Bacteria</taxon>
        <taxon>Pseudomonadati</taxon>
        <taxon>Pseudomonadota</taxon>
        <taxon>Alphaproteobacteria</taxon>
        <taxon>Hyphomicrobiales</taxon>
        <taxon>Nitrobacteraceae</taxon>
        <taxon>Tardiphaga</taxon>
    </lineage>
</organism>
<dbReference type="Gene3D" id="3.40.190.10">
    <property type="entry name" value="Periplasmic binding protein-like II"/>
    <property type="match status" value="1"/>
</dbReference>
<evidence type="ECO:0000313" key="4">
    <source>
        <dbReference type="EMBL" id="QUS41832.1"/>
    </source>
</evidence>
<dbReference type="InterPro" id="IPR042100">
    <property type="entry name" value="Bug_dom1"/>
</dbReference>
<feature type="signal peptide" evidence="3">
    <location>
        <begin position="1"/>
        <end position="30"/>
    </location>
</feature>
<dbReference type="Proteomes" id="UP000682843">
    <property type="component" value="Chromosome"/>
</dbReference>
<dbReference type="CDD" id="cd13578">
    <property type="entry name" value="PBP2_Bug27"/>
    <property type="match status" value="1"/>
</dbReference>
<dbReference type="InterPro" id="IPR005064">
    <property type="entry name" value="BUG"/>
</dbReference>
<feature type="chain" id="PRO_5045304929" evidence="3">
    <location>
        <begin position="31"/>
        <end position="330"/>
    </location>
</feature>
<protein>
    <submittedName>
        <fullName evidence="4">Tripartite tricarboxylate transporter substrate binding protein</fullName>
    </submittedName>
</protein>
<keyword evidence="5" id="KW-1185">Reference proteome</keyword>
<evidence type="ECO:0000313" key="5">
    <source>
        <dbReference type="Proteomes" id="UP000682843"/>
    </source>
</evidence>